<dbReference type="GO" id="GO:0015926">
    <property type="term" value="F:glucosidase activity"/>
    <property type="evidence" value="ECO:0007669"/>
    <property type="project" value="InterPro"/>
</dbReference>
<dbReference type="InterPro" id="IPR003343">
    <property type="entry name" value="Big_2"/>
</dbReference>
<dbReference type="Gene3D" id="1.20.1270.90">
    <property type="entry name" value="AF1782-like"/>
    <property type="match status" value="3"/>
</dbReference>
<dbReference type="Gene3D" id="2.60.120.260">
    <property type="entry name" value="Galactose-binding domain-like"/>
    <property type="match status" value="3"/>
</dbReference>
<dbReference type="GO" id="GO:0045490">
    <property type="term" value="P:pectin catabolic process"/>
    <property type="evidence" value="ECO:0007669"/>
    <property type="project" value="TreeGrafter"/>
</dbReference>
<dbReference type="InterPro" id="IPR008979">
    <property type="entry name" value="Galactose-bd-like_sf"/>
</dbReference>
<dbReference type="PANTHER" id="PTHR34983:SF1">
    <property type="entry name" value="ARABINOGALACTAN ENDO-BETA-1,4-GALACTANASE A"/>
    <property type="match status" value="1"/>
</dbReference>
<evidence type="ECO:0000256" key="5">
    <source>
        <dbReference type="ARBA" id="ARBA00023295"/>
    </source>
</evidence>
<dbReference type="InterPro" id="IPR036439">
    <property type="entry name" value="Dockerin_dom_sf"/>
</dbReference>
<evidence type="ECO:0000259" key="7">
    <source>
        <dbReference type="PROSITE" id="PS50022"/>
    </source>
</evidence>
<dbReference type="InterPro" id="IPR000421">
    <property type="entry name" value="FA58C"/>
</dbReference>
<evidence type="ECO:0000256" key="3">
    <source>
        <dbReference type="ARBA" id="ARBA00012556"/>
    </source>
</evidence>
<dbReference type="RefSeq" id="WP_183595897.1">
    <property type="nucleotide sequence ID" value="NZ_JACHXK010000001.1"/>
</dbReference>
<evidence type="ECO:0000256" key="4">
    <source>
        <dbReference type="ARBA" id="ARBA00022801"/>
    </source>
</evidence>
<dbReference type="EC" id="3.2.1.89" evidence="3 6"/>
<dbReference type="SUPFAM" id="SSF51445">
    <property type="entry name" value="(Trans)glycosidases"/>
    <property type="match status" value="1"/>
</dbReference>
<accession>A0A7W5ASV3</accession>
<evidence type="ECO:0000256" key="2">
    <source>
        <dbReference type="ARBA" id="ARBA00010687"/>
    </source>
</evidence>
<dbReference type="Pfam" id="PF00754">
    <property type="entry name" value="F5_F8_type_C"/>
    <property type="match status" value="1"/>
</dbReference>
<keyword evidence="4 6" id="KW-0378">Hydrolase</keyword>
<evidence type="ECO:0000313" key="8">
    <source>
        <dbReference type="EMBL" id="MBB3108108.1"/>
    </source>
</evidence>
<evidence type="ECO:0000313" key="9">
    <source>
        <dbReference type="Proteomes" id="UP000570361"/>
    </source>
</evidence>
<organism evidence="8 9">
    <name type="scientific">Paenibacillus phyllosphaerae</name>
    <dbReference type="NCBI Taxonomy" id="274593"/>
    <lineage>
        <taxon>Bacteria</taxon>
        <taxon>Bacillati</taxon>
        <taxon>Bacillota</taxon>
        <taxon>Bacilli</taxon>
        <taxon>Bacillales</taxon>
        <taxon>Paenibacillaceae</taxon>
        <taxon>Paenibacillus</taxon>
    </lineage>
</organism>
<gene>
    <name evidence="8" type="ORF">FHS18_000136</name>
</gene>
<protein>
    <recommendedName>
        <fullName evidence="3 6">Arabinogalactan endo-beta-1,4-galactanase</fullName>
        <ecNumber evidence="3 6">3.2.1.89</ecNumber>
    </recommendedName>
</protein>
<comment type="similarity">
    <text evidence="2 6">Belongs to the glycosyl hydrolase 53 family.</text>
</comment>
<name>A0A7W5ASV3_9BACL</name>
<dbReference type="GO" id="GO:0030246">
    <property type="term" value="F:carbohydrate binding"/>
    <property type="evidence" value="ECO:0007669"/>
    <property type="project" value="InterPro"/>
</dbReference>
<dbReference type="Pfam" id="PF07745">
    <property type="entry name" value="Glyco_hydro_53"/>
    <property type="match status" value="1"/>
</dbReference>
<dbReference type="Pfam" id="PF07554">
    <property type="entry name" value="FIVAR"/>
    <property type="match status" value="3"/>
</dbReference>
<dbReference type="Proteomes" id="UP000570361">
    <property type="component" value="Unassembled WGS sequence"/>
</dbReference>
<dbReference type="Pfam" id="PF02368">
    <property type="entry name" value="Big_2"/>
    <property type="match status" value="7"/>
</dbReference>
<dbReference type="GO" id="GO:0031218">
    <property type="term" value="F:arabinogalactan endo-1,4-beta-galactosidase activity"/>
    <property type="evidence" value="ECO:0007669"/>
    <property type="project" value="UniProtKB-EC"/>
</dbReference>
<sequence length="2047" mass="214113">MGIRRGLRKGFIVMLTMVMLAASFTGIMNPKRIPAAYAAAPSSNLLANPGFESDAAVTATPTGWKTITTNGTVTTQASSKAGAYSVKVASTSKTGSFDNPAAGVYQTFTGLEQGTYTFSAWVKTSAYKAAVASGPDQSAYLEAKNTGAPVMRAYVNGYPNADGWVQIVMRNVISYNGQATIGLYLQNATAGMTLSMDDASFTLVLSDHNPVRNWGFEQDLNGWSATGEAVIAGIEVDAGLKALNLVAGAKVTQQVPLKPNTSYIASVRAKVKQTDGLVKIGIADIDNARSAPSATTDYSLLTVGFKTGAGETQGMLALENAGAGSAIVDSVDLFELDDTIIKGVDISFVPSIEDFNGHYYANGVRQDFFDIMQNRGVNAVIPMTFVQAGNLTKGSSSTYSMLPGYFDKDDTIELAERAKAHHMKFMASFHYSDGWMSSGKATKPLAWENQNLEQLQTTMYNYNFDFLEGMTEAGVEPDFVKIGNEENSGIVWDDGKIWSNTRAGFAKLINAAYQAMKDVSPAMRGHLHLNNGYDPASTNSWFDANTNAGITWDGQDYSLYGGRPTGSLYSMLSNNLAKWPDKDVIFVETGFSYTSADYTPEVPNGSSTTNGYYEKSERGQYNWLIDYMQTLRDVPNPTGQQVGFFYWAAEWIEKGDGYEGEYSENSPYLPGPKGHQWGNDVGDRTLFTHDGHAVDGTYAYLWRGKPLAKPLDGQLAFNTASYAVTPSPVTGIAMKEKITTVVAGQSKQLLATVAPADQVTNANRRWTSSDPSVATVNAAGIVKGVSSGTATITVETEDGGFTDTSTVTVTPATPAGSLTLSGSGLTAETMSLDIGERSVLQATLPTAATNQVIKFTSSDPGVAGFLGEPVQTGKPGTLYQQSNVTSGVTVIAKKEGAATITASAMDGSASKQFELTVTKVPVDAVTLDTANVQLGVGRTKQLTAVIAPSDASYQGVTWASSDEDIAAVSSTGLVTAKGVGQAIITVTTEDGGRTAEAAVTVIDVPTELITLNKNSLRLRTGDTETLTATILPADAKDKSLTWTTGNASVATVSGDGTVTAVGNGETTLTVAANDGGATVTIPVIVADVLNVTGVAIDPPAVTMDAGKMTQLTAVITPDSADNPNVQWSSSDPQVATVDGNGKVFALKAGTASITVTTDDGGYTADSVVTVTNVLSLGKSVTASKTGSSYSASSAVDNSDTSAWSPNSYTYGATLTVDLGQTALIDATRVYSWAASDFEVSVSEDGTNFTRIINHNDIVSSYDTAQAYKVSTTDPFPAGVYARYVKLTVNTVQKKGTAQQYTGIYDFKVYGKYVAPVESITLQHVPSKLIIGDSVTLTAVITPVNADPRLTWSSSNPDAVTVDHNGNVTAAILEGAQGETVDTSVITLTAKSGVTASQTIGVKVPIIVEGIGIQHNGLPIDDDRLALVLGEKEQLSASIFQGNADYKSIAWSSNNPEVAAIDAVTGEVTATGVGTAQISLTVDSYTYLPGGNEFSASIEVHVTASGIAVTGITVNPDSAELSVGETTQLQAKVLPQEASNKTVNWSTSNAAVATVDANGLVTAAGEGSAVIMVTSTDGAFTATSVITVSAEAEPTEPTASLIGPASIVVDNNVDIKVTLQGLDRDYNSLRLVLNYDPEKLVFPTKQNEDNQLVIDDGAIESLASDMQIIGTGIKADIGQILILMLSTSDNNLSGSSELVRLHGKAKSDASAGTANISLSDFVVAHSEGDISVNTSDATWGIEVKLADKAALISTIASAQALHESAVEGTMVGQYPTGTKAILLSAIEAAQAVADDDTATQNIVYAAVNALNSAVQNFVQTVIGIDKSGLSSAITNAQQLLANAPIGSSPGQYPVNAKIALENAISAAAAVRDAAEATQEELNDATTVLNVAVDTFNNSKIQVQVPSANKEALNTAIAAAHSKLDQAVAGSKIGQYPQSVIDALQVAVQAAKAVYNDEQVTQSEVDSATTVLSAAQITFSSQIITLVPGQTSVTIRDLAIIAKYYNTKSTDADWSKVEKADLFGNGQITIVELAAVARMIIGNWLAGIE</sequence>
<dbReference type="Gene3D" id="1.10.1330.10">
    <property type="entry name" value="Dockerin domain"/>
    <property type="match status" value="1"/>
</dbReference>
<dbReference type="Gene3D" id="2.60.40.1080">
    <property type="match status" value="8"/>
</dbReference>
<dbReference type="SUPFAM" id="SSF49373">
    <property type="entry name" value="Invasin/intimin cell-adhesion fragments"/>
    <property type="match status" value="7"/>
</dbReference>
<keyword evidence="5 6" id="KW-0326">Glycosidase</keyword>
<dbReference type="InterPro" id="IPR008964">
    <property type="entry name" value="Invasin/intimin_cell_adhesion"/>
</dbReference>
<dbReference type="PROSITE" id="PS50022">
    <property type="entry name" value="FA58C_3"/>
    <property type="match status" value="1"/>
</dbReference>
<comment type="caution">
    <text evidence="8">The sequence shown here is derived from an EMBL/GenBank/DDBJ whole genome shotgun (WGS) entry which is preliminary data.</text>
</comment>
<comment type="catalytic activity">
    <reaction evidence="1 6">
        <text>The enzyme specifically hydrolyzes (1-&gt;4)-beta-D-galactosidic linkages in type I arabinogalactans.</text>
        <dbReference type="EC" id="3.2.1.89"/>
    </reaction>
</comment>
<dbReference type="InterPro" id="IPR011683">
    <property type="entry name" value="Glyco_hydro_53"/>
</dbReference>
<evidence type="ECO:0000256" key="6">
    <source>
        <dbReference type="RuleBase" id="RU361192"/>
    </source>
</evidence>
<dbReference type="SMART" id="SM00635">
    <property type="entry name" value="BID_2"/>
    <property type="match status" value="8"/>
</dbReference>
<keyword evidence="9" id="KW-1185">Reference proteome</keyword>
<dbReference type="InterPro" id="IPR017853">
    <property type="entry name" value="GH"/>
</dbReference>
<dbReference type="SUPFAM" id="SSF49785">
    <property type="entry name" value="Galactose-binding domain-like"/>
    <property type="match status" value="1"/>
</dbReference>
<feature type="domain" description="F5/8 type C" evidence="7">
    <location>
        <begin position="1163"/>
        <end position="1311"/>
    </location>
</feature>
<dbReference type="InterPro" id="IPR008965">
    <property type="entry name" value="CBM2/CBM3_carb-bd_dom_sf"/>
</dbReference>
<proteinExistence type="inferred from homology"/>
<dbReference type="EMBL" id="JACHXK010000001">
    <property type="protein sequence ID" value="MBB3108108.1"/>
    <property type="molecule type" value="Genomic_DNA"/>
</dbReference>
<dbReference type="SUPFAM" id="SSF49384">
    <property type="entry name" value="Carbohydrate-binding domain"/>
    <property type="match status" value="1"/>
</dbReference>
<evidence type="ECO:0000256" key="1">
    <source>
        <dbReference type="ARBA" id="ARBA00001695"/>
    </source>
</evidence>
<dbReference type="PANTHER" id="PTHR34983">
    <property type="entry name" value="ARABINOGALACTAN ENDO-BETA-1,4-GALACTANASE A"/>
    <property type="match status" value="1"/>
</dbReference>
<dbReference type="Gene3D" id="3.20.20.80">
    <property type="entry name" value="Glycosidases"/>
    <property type="match status" value="1"/>
</dbReference>
<reference evidence="8 9" key="1">
    <citation type="submission" date="2020-08" db="EMBL/GenBank/DDBJ databases">
        <title>Genomic Encyclopedia of Type Strains, Phase III (KMG-III): the genomes of soil and plant-associated and newly described type strains.</title>
        <authorList>
            <person name="Whitman W."/>
        </authorList>
    </citation>
    <scope>NUCLEOTIDE SEQUENCE [LARGE SCALE GENOMIC DNA]</scope>
    <source>
        <strain evidence="8 9">CECT 5862</strain>
    </source>
</reference>